<reference evidence="2 3" key="1">
    <citation type="journal article" date="2013" name="Proc. Natl. Acad. Sci. U.S.A.">
        <title>The king cobra genome reveals dynamic gene evolution and adaptation in the snake venom system.</title>
        <authorList>
            <person name="Vonk F.J."/>
            <person name="Casewell N.R."/>
            <person name="Henkel C.V."/>
            <person name="Heimberg A.M."/>
            <person name="Jansen H.J."/>
            <person name="McCleary R.J."/>
            <person name="Kerkkamp H.M."/>
            <person name="Vos R.A."/>
            <person name="Guerreiro I."/>
            <person name="Calvete J.J."/>
            <person name="Wuster W."/>
            <person name="Woods A.E."/>
            <person name="Logan J.M."/>
            <person name="Harrison R.A."/>
            <person name="Castoe T.A."/>
            <person name="de Koning A.P."/>
            <person name="Pollock D.D."/>
            <person name="Yandell M."/>
            <person name="Calderon D."/>
            <person name="Renjifo C."/>
            <person name="Currier R.B."/>
            <person name="Salgado D."/>
            <person name="Pla D."/>
            <person name="Sanz L."/>
            <person name="Hyder A.S."/>
            <person name="Ribeiro J.M."/>
            <person name="Arntzen J.W."/>
            <person name="van den Thillart G.E."/>
            <person name="Boetzer M."/>
            <person name="Pirovano W."/>
            <person name="Dirks R.P."/>
            <person name="Spaink H.P."/>
            <person name="Duboule D."/>
            <person name="McGlinn E."/>
            <person name="Kini R.M."/>
            <person name="Richardson M.K."/>
        </authorList>
    </citation>
    <scope>NUCLEOTIDE SEQUENCE</scope>
    <source>
        <tissue evidence="2">Blood</tissue>
    </source>
</reference>
<feature type="compositionally biased region" description="Basic and acidic residues" evidence="1">
    <location>
        <begin position="142"/>
        <end position="152"/>
    </location>
</feature>
<name>V8P0H4_OPHHA</name>
<evidence type="ECO:0000256" key="1">
    <source>
        <dbReference type="SAM" id="MobiDB-lite"/>
    </source>
</evidence>
<feature type="compositionally biased region" description="Basic and acidic residues" evidence="1">
    <location>
        <begin position="161"/>
        <end position="206"/>
    </location>
</feature>
<dbReference type="EMBL" id="AZIM01001319">
    <property type="protein sequence ID" value="ETE67347.1"/>
    <property type="molecule type" value="Genomic_DNA"/>
</dbReference>
<gene>
    <name evidence="2" type="primary">Srst</name>
    <name evidence="2" type="ORF">L345_06868</name>
</gene>
<accession>V8P0H4</accession>
<dbReference type="AlphaFoldDB" id="V8P0H4"/>
<evidence type="ECO:0000313" key="2">
    <source>
        <dbReference type="EMBL" id="ETE67347.1"/>
    </source>
</evidence>
<keyword evidence="3" id="KW-1185">Reference proteome</keyword>
<sequence length="359" mass="40451">MDPSHCDAEGMRIWMTDRGPGQEGTPGTQPVEANTMLGKMYLAVSPKALAATVTTGSVTTFSVSWDHVILFCDLLTSKASSLETNPQVVPRVGLLPSFKRWRRRKGLIHKRALRCLLLILGTRNKQKSSIINFISKKGGREERKQWVDEEKGGRKRRKRGVNREGVMRRGGEGGRKEARKQRTIEKVEKGGREGGREGMERRERKQANKQGNDGWMEGKEGRKRDGWMERGRERREGEGGREEEKKHGRKEEREGGREGWKEGKKEGNGSRKSQNDSSATTKHLGQPQARHTTQPLPLDQMKSKSSLGGLNSAAPACLSWGRKPQLETKPPTSTRNERDTCTTQPPHLRLQPVEGHQER</sequence>
<protein>
    <submittedName>
        <fullName evidence="2">Octapeptide-repeat protein T2</fullName>
    </submittedName>
</protein>
<feature type="region of interest" description="Disordered" evidence="1">
    <location>
        <begin position="142"/>
        <end position="359"/>
    </location>
</feature>
<comment type="caution">
    <text evidence="2">The sequence shown here is derived from an EMBL/GenBank/DDBJ whole genome shotgun (WGS) entry which is preliminary data.</text>
</comment>
<evidence type="ECO:0000313" key="3">
    <source>
        <dbReference type="Proteomes" id="UP000018936"/>
    </source>
</evidence>
<proteinExistence type="predicted"/>
<feature type="compositionally biased region" description="Polar residues" evidence="1">
    <location>
        <begin position="270"/>
        <end position="295"/>
    </location>
</feature>
<organism evidence="2 3">
    <name type="scientific">Ophiophagus hannah</name>
    <name type="common">King cobra</name>
    <name type="synonym">Naja hannah</name>
    <dbReference type="NCBI Taxonomy" id="8665"/>
    <lineage>
        <taxon>Eukaryota</taxon>
        <taxon>Metazoa</taxon>
        <taxon>Chordata</taxon>
        <taxon>Craniata</taxon>
        <taxon>Vertebrata</taxon>
        <taxon>Euteleostomi</taxon>
        <taxon>Lepidosauria</taxon>
        <taxon>Squamata</taxon>
        <taxon>Bifurcata</taxon>
        <taxon>Unidentata</taxon>
        <taxon>Episquamata</taxon>
        <taxon>Toxicofera</taxon>
        <taxon>Serpentes</taxon>
        <taxon>Colubroidea</taxon>
        <taxon>Elapidae</taxon>
        <taxon>Elapinae</taxon>
        <taxon>Ophiophagus</taxon>
    </lineage>
</organism>
<feature type="compositionally biased region" description="Basic and acidic residues" evidence="1">
    <location>
        <begin position="216"/>
        <end position="269"/>
    </location>
</feature>
<feature type="non-terminal residue" evidence="2">
    <location>
        <position position="1"/>
    </location>
</feature>
<dbReference type="Proteomes" id="UP000018936">
    <property type="component" value="Unassembled WGS sequence"/>
</dbReference>